<proteinExistence type="predicted"/>
<dbReference type="Proteomes" id="UP000285060">
    <property type="component" value="Unassembled WGS sequence"/>
</dbReference>
<dbReference type="AlphaFoldDB" id="A0A3R6Z532"/>
<accession>A0A3R6Z532</accession>
<evidence type="ECO:0000313" key="3">
    <source>
        <dbReference type="Proteomes" id="UP000285060"/>
    </source>
</evidence>
<feature type="coiled-coil region" evidence="1">
    <location>
        <begin position="271"/>
        <end position="305"/>
    </location>
</feature>
<protein>
    <submittedName>
        <fullName evidence="2">Uncharacterized protein</fullName>
    </submittedName>
</protein>
<reference evidence="2 3" key="1">
    <citation type="submission" date="2018-08" db="EMBL/GenBank/DDBJ databases">
        <title>Aphanomyces genome sequencing and annotation.</title>
        <authorList>
            <person name="Minardi D."/>
            <person name="Oidtmann B."/>
            <person name="Van Der Giezen M."/>
            <person name="Studholme D.J."/>
        </authorList>
    </citation>
    <scope>NUCLEOTIDE SEQUENCE [LARGE SCALE GENOMIC DNA]</scope>
    <source>
        <strain evidence="2 3">NJM0002</strain>
    </source>
</reference>
<sequence length="440" mass="51630">MAHRHVSATKIQATFRMWKGKVKAYAAFLGRQRRSKHYAIRYLYYQGVVNPASGAWSHWRLVQEGAMHVLVQFYRASLRSRGWMSPSWIRHRYQRAAHIQAWIRGYLTRRAVRQYAMQMDMAARCVQRGWHRKMEWKKWRSVVEGMREKKRRQDEEDRASGIAKTRMKQFANDMLNRQSKYAIVLQRTYRTWKQRHVFKKVRDARVTQWKAEGGAKLDAHMTTSCSHPVFRAQVWTDTMAKAAKVSQELVIDQDKEIAYDEIVAKTTELMQLNLDEEIDLLEAELNQLTDECHKEYATYEELAAEEAEIDELVGYFHRIRVSPKLKSERESALQSLAPFVAQGKRLIIDTSRLANENNRLSHELIRLGQMQRAFYKFASDRLSFDPLLYELDIHRMLDALEPQWQPNSMHLKDAVLAHVDARMKYADGDVPPGFPQITGS</sequence>
<comment type="caution">
    <text evidence="2">The sequence shown here is derived from an EMBL/GenBank/DDBJ whole genome shotgun (WGS) entry which is preliminary data.</text>
</comment>
<dbReference type="Pfam" id="PF00612">
    <property type="entry name" value="IQ"/>
    <property type="match status" value="3"/>
</dbReference>
<name>A0A3R6Z532_9STRA</name>
<dbReference type="SMART" id="SM00015">
    <property type="entry name" value="IQ"/>
    <property type="match status" value="3"/>
</dbReference>
<keyword evidence="1" id="KW-0175">Coiled coil</keyword>
<dbReference type="VEuPathDB" id="FungiDB:H310_02364"/>
<keyword evidence="3" id="KW-1185">Reference proteome</keyword>
<dbReference type="PROSITE" id="PS50096">
    <property type="entry name" value="IQ"/>
    <property type="match status" value="1"/>
</dbReference>
<dbReference type="InterPro" id="IPR000048">
    <property type="entry name" value="IQ_motif_EF-hand-BS"/>
</dbReference>
<evidence type="ECO:0000313" key="2">
    <source>
        <dbReference type="EMBL" id="RHY30494.1"/>
    </source>
</evidence>
<gene>
    <name evidence="2" type="ORF">DYB32_004275</name>
</gene>
<evidence type="ECO:0000256" key="1">
    <source>
        <dbReference type="SAM" id="Coils"/>
    </source>
</evidence>
<dbReference type="EMBL" id="QUSY01000310">
    <property type="protein sequence ID" value="RHY30494.1"/>
    <property type="molecule type" value="Genomic_DNA"/>
</dbReference>
<organism evidence="2 3">
    <name type="scientific">Aphanomyces invadans</name>
    <dbReference type="NCBI Taxonomy" id="157072"/>
    <lineage>
        <taxon>Eukaryota</taxon>
        <taxon>Sar</taxon>
        <taxon>Stramenopiles</taxon>
        <taxon>Oomycota</taxon>
        <taxon>Saprolegniomycetes</taxon>
        <taxon>Saprolegniales</taxon>
        <taxon>Verrucalvaceae</taxon>
        <taxon>Aphanomyces</taxon>
    </lineage>
</organism>